<dbReference type="EMBL" id="CP044067">
    <property type="protein sequence ID" value="QET05537.1"/>
    <property type="molecule type" value="Genomic_DNA"/>
</dbReference>
<proteinExistence type="predicted"/>
<evidence type="ECO:0000256" key="1">
    <source>
        <dbReference type="SAM" id="SignalP"/>
    </source>
</evidence>
<dbReference type="SMART" id="SM00855">
    <property type="entry name" value="PGAM"/>
    <property type="match status" value="1"/>
</dbReference>
<dbReference type="Gene3D" id="3.40.50.1240">
    <property type="entry name" value="Phosphoglycerate mutase-like"/>
    <property type="match status" value="1"/>
</dbReference>
<feature type="signal peptide" evidence="1">
    <location>
        <begin position="1"/>
        <end position="22"/>
    </location>
</feature>
<protein>
    <submittedName>
        <fullName evidence="2">Histidine phosphatase family protein</fullName>
    </submittedName>
</protein>
<dbReference type="Pfam" id="PF00300">
    <property type="entry name" value="His_Phos_1"/>
    <property type="match status" value="1"/>
</dbReference>
<dbReference type="InterPro" id="IPR029033">
    <property type="entry name" value="His_PPase_superfam"/>
</dbReference>
<reference evidence="2 3" key="1">
    <citation type="submission" date="2019-09" db="EMBL/GenBank/DDBJ databases">
        <title>FDA dAtabase for Regulatory Grade micrObial Sequences (FDA-ARGOS): Supporting development and validation of Infectious Disease Dx tests.</title>
        <authorList>
            <person name="Sciortino C."/>
            <person name="Tallon L."/>
            <person name="Sadzewicz L."/>
            <person name="Vavikolanu K."/>
            <person name="Mehta A."/>
            <person name="Aluvathingal J."/>
            <person name="Nadendla S."/>
            <person name="Nandy P."/>
            <person name="Geyer C."/>
            <person name="Yan Y."/>
            <person name="Sichtig H."/>
        </authorList>
    </citation>
    <scope>NUCLEOTIDE SEQUENCE [LARGE SCALE GENOMIC DNA]</scope>
    <source>
        <strain evidence="2 3">FDAARGOS_664</strain>
    </source>
</reference>
<dbReference type="RefSeq" id="WP_150375805.1">
    <property type="nucleotide sequence ID" value="NZ_CP044067.1"/>
</dbReference>
<evidence type="ECO:0000313" key="2">
    <source>
        <dbReference type="EMBL" id="QET05537.1"/>
    </source>
</evidence>
<keyword evidence="1" id="KW-0732">Signal</keyword>
<accession>A0A5P2HBC3</accession>
<organism evidence="2 3">
    <name type="scientific">Cupriavidus pauculus</name>
    <dbReference type="NCBI Taxonomy" id="82633"/>
    <lineage>
        <taxon>Bacteria</taxon>
        <taxon>Pseudomonadati</taxon>
        <taxon>Pseudomonadota</taxon>
        <taxon>Betaproteobacteria</taxon>
        <taxon>Burkholderiales</taxon>
        <taxon>Burkholderiaceae</taxon>
        <taxon>Cupriavidus</taxon>
    </lineage>
</organism>
<gene>
    <name evidence="2" type="ORF">FOB72_26410</name>
</gene>
<dbReference type="CDD" id="cd07040">
    <property type="entry name" value="HP"/>
    <property type="match status" value="1"/>
</dbReference>
<dbReference type="SUPFAM" id="SSF53254">
    <property type="entry name" value="Phosphoglycerate mutase-like"/>
    <property type="match status" value="1"/>
</dbReference>
<dbReference type="Proteomes" id="UP000322822">
    <property type="component" value="Chromosome 2"/>
</dbReference>
<sequence>MARLFPALFPALLSLMAPMPGAAQPSVTPGELQRPNVVVIVRHASAPGLSDPPGFRLGDCATQRNLDAAGRQQAMDLGAAWKTAGFRPTRVMSSAWCRCQETARLMNFGPVRVEPLLNSFFEADDATRTAQTERLSRLIDGLDPKGGPYLMVTHQVVIGALTGHGARTAGGVAIELPAQGGQRRVRVLD</sequence>
<evidence type="ECO:0000313" key="3">
    <source>
        <dbReference type="Proteomes" id="UP000322822"/>
    </source>
</evidence>
<dbReference type="OrthoDB" id="8685508at2"/>
<dbReference type="InterPro" id="IPR013078">
    <property type="entry name" value="His_Pase_superF_clade-1"/>
</dbReference>
<feature type="chain" id="PRO_5024844254" evidence="1">
    <location>
        <begin position="23"/>
        <end position="189"/>
    </location>
</feature>
<name>A0A5P2HBC3_9BURK</name>
<dbReference type="AlphaFoldDB" id="A0A5P2HBC3"/>